<name>A0A9P4NXN3_9PEZI</name>
<feature type="compositionally biased region" description="Polar residues" evidence="1">
    <location>
        <begin position="200"/>
        <end position="209"/>
    </location>
</feature>
<dbReference type="OrthoDB" id="3365224at2759"/>
<evidence type="ECO:0000313" key="4">
    <source>
        <dbReference type="Proteomes" id="UP000800235"/>
    </source>
</evidence>
<feature type="region of interest" description="Disordered" evidence="1">
    <location>
        <begin position="291"/>
        <end position="331"/>
    </location>
</feature>
<gene>
    <name evidence="3" type="ORF">EJ08DRAFT_686505</name>
</gene>
<keyword evidence="4" id="KW-1185">Reference proteome</keyword>
<dbReference type="PANTHER" id="PTHR21456:SF1">
    <property type="entry name" value="C2 NT-TYPE DOMAIN-CONTAINING PROTEIN"/>
    <property type="match status" value="1"/>
</dbReference>
<evidence type="ECO:0000313" key="3">
    <source>
        <dbReference type="EMBL" id="KAF2433173.1"/>
    </source>
</evidence>
<dbReference type="PANTHER" id="PTHR21456">
    <property type="entry name" value="FAMILY WITH SEQUENCE SIMILARITY 102"/>
    <property type="match status" value="1"/>
</dbReference>
<dbReference type="InterPro" id="IPR039931">
    <property type="entry name" value="EEIG1/2-like"/>
</dbReference>
<feature type="compositionally biased region" description="Basic and acidic residues" evidence="1">
    <location>
        <begin position="305"/>
        <end position="322"/>
    </location>
</feature>
<feature type="domain" description="C2 NT-type" evidence="2">
    <location>
        <begin position="19"/>
        <end position="165"/>
    </location>
</feature>
<comment type="caution">
    <text evidence="3">The sequence shown here is derived from an EMBL/GenBank/DDBJ whole genome shotgun (WGS) entry which is preliminary data.</text>
</comment>
<feature type="region of interest" description="Disordered" evidence="1">
    <location>
        <begin position="192"/>
        <end position="214"/>
    </location>
</feature>
<reference evidence="3" key="1">
    <citation type="journal article" date="2020" name="Stud. Mycol.">
        <title>101 Dothideomycetes genomes: a test case for predicting lifestyles and emergence of pathogens.</title>
        <authorList>
            <person name="Haridas S."/>
            <person name="Albert R."/>
            <person name="Binder M."/>
            <person name="Bloem J."/>
            <person name="Labutti K."/>
            <person name="Salamov A."/>
            <person name="Andreopoulos B."/>
            <person name="Baker S."/>
            <person name="Barry K."/>
            <person name="Bills G."/>
            <person name="Bluhm B."/>
            <person name="Cannon C."/>
            <person name="Castanera R."/>
            <person name="Culley D."/>
            <person name="Daum C."/>
            <person name="Ezra D."/>
            <person name="Gonzalez J."/>
            <person name="Henrissat B."/>
            <person name="Kuo A."/>
            <person name="Liang C."/>
            <person name="Lipzen A."/>
            <person name="Lutzoni F."/>
            <person name="Magnuson J."/>
            <person name="Mondo S."/>
            <person name="Nolan M."/>
            <person name="Ohm R."/>
            <person name="Pangilinan J."/>
            <person name="Park H.-J."/>
            <person name="Ramirez L."/>
            <person name="Alfaro M."/>
            <person name="Sun H."/>
            <person name="Tritt A."/>
            <person name="Yoshinaga Y."/>
            <person name="Zwiers L.-H."/>
            <person name="Turgeon B."/>
            <person name="Goodwin S."/>
            <person name="Spatafora J."/>
            <person name="Crous P."/>
            <person name="Grigoriev I."/>
        </authorList>
    </citation>
    <scope>NUCLEOTIDE SEQUENCE</scope>
    <source>
        <strain evidence="3">CBS 130266</strain>
    </source>
</reference>
<sequence>MTIHEPISLLAPGPKLTNILVPKNRRPKFDLHLKIIDLNNVPYVSGKSFIKWHLQHSAATEHRGRTDRVGIKEHKVIYDYETTLPVRLVIDKTAVLQELIMIFEVMHEVFVHGKGERSALGTVKINLAEYVEASEQDGDEGVVRRYLMQDSKINSTLKLSVFMRQTDGDRNFIPPPLRVAPVFTGIAGIMTQEPVDSEDSGSTQHAVTSKSREAGDELRELYRRTLAAEWTCQAGELSADKAIEDIFHGGDGWGHALNGGQMTSPSKKHHSIQAEGLGSLTDNDARRYQTAKENGSWQSFFRRPSRQDIKRTSRESPSKRSDMGSGGVRGRGSFEQQVHQMKGEVENGHRIQHEVDEFDLREDLRSWNISKCL</sequence>
<dbReference type="Pfam" id="PF10358">
    <property type="entry name" value="NT-C2"/>
    <property type="match status" value="1"/>
</dbReference>
<evidence type="ECO:0000256" key="1">
    <source>
        <dbReference type="SAM" id="MobiDB-lite"/>
    </source>
</evidence>
<dbReference type="PROSITE" id="PS51840">
    <property type="entry name" value="C2_NT"/>
    <property type="match status" value="1"/>
</dbReference>
<accession>A0A9P4NXN3</accession>
<dbReference type="EMBL" id="MU007022">
    <property type="protein sequence ID" value="KAF2433173.1"/>
    <property type="molecule type" value="Genomic_DNA"/>
</dbReference>
<evidence type="ECO:0000259" key="2">
    <source>
        <dbReference type="PROSITE" id="PS51840"/>
    </source>
</evidence>
<proteinExistence type="predicted"/>
<dbReference type="AlphaFoldDB" id="A0A9P4NXN3"/>
<dbReference type="InterPro" id="IPR019448">
    <property type="entry name" value="NT-C2"/>
</dbReference>
<dbReference type="Proteomes" id="UP000800235">
    <property type="component" value="Unassembled WGS sequence"/>
</dbReference>
<protein>
    <recommendedName>
        <fullName evidence="2">C2 NT-type domain-containing protein</fullName>
    </recommendedName>
</protein>
<organism evidence="3 4">
    <name type="scientific">Tothia fuscella</name>
    <dbReference type="NCBI Taxonomy" id="1048955"/>
    <lineage>
        <taxon>Eukaryota</taxon>
        <taxon>Fungi</taxon>
        <taxon>Dikarya</taxon>
        <taxon>Ascomycota</taxon>
        <taxon>Pezizomycotina</taxon>
        <taxon>Dothideomycetes</taxon>
        <taxon>Pleosporomycetidae</taxon>
        <taxon>Venturiales</taxon>
        <taxon>Cylindrosympodiaceae</taxon>
        <taxon>Tothia</taxon>
    </lineage>
</organism>